<name>L7FD32_STRT8</name>
<reference evidence="2 3" key="1">
    <citation type="journal article" date="2011" name="Plasmid">
        <title>Streptomyces turgidiscabies Car8 contains a modular pathogenicity island that shares virulence genes with other actinobacterial plant pathogens.</title>
        <authorList>
            <person name="Huguet-Tapia J.C."/>
            <person name="Badger J.H."/>
            <person name="Loria R."/>
            <person name="Pettis G.S."/>
        </authorList>
    </citation>
    <scope>NUCLEOTIDE SEQUENCE [LARGE SCALE GENOMIC DNA]</scope>
    <source>
        <strain evidence="2 3">Car8</strain>
    </source>
</reference>
<evidence type="ECO:0000313" key="2">
    <source>
        <dbReference type="EMBL" id="ELP69167.1"/>
    </source>
</evidence>
<dbReference type="AlphaFoldDB" id="L7FD32"/>
<sequence length="26" mass="2893">MGAPNTRPHTIGLANWERYRSTPAVP</sequence>
<dbReference type="EMBL" id="AEJB01000170">
    <property type="protein sequence ID" value="ELP69167.1"/>
    <property type="molecule type" value="Genomic_DNA"/>
</dbReference>
<feature type="non-terminal residue" evidence="2">
    <location>
        <position position="26"/>
    </location>
</feature>
<gene>
    <name evidence="2" type="ORF">STRTUCAR8_07489</name>
</gene>
<accession>L7FD32</accession>
<evidence type="ECO:0000256" key="1">
    <source>
        <dbReference type="SAM" id="MobiDB-lite"/>
    </source>
</evidence>
<organism evidence="2 3">
    <name type="scientific">Streptomyces turgidiscabies (strain Car8)</name>
    <dbReference type="NCBI Taxonomy" id="698760"/>
    <lineage>
        <taxon>Bacteria</taxon>
        <taxon>Bacillati</taxon>
        <taxon>Actinomycetota</taxon>
        <taxon>Actinomycetes</taxon>
        <taxon>Kitasatosporales</taxon>
        <taxon>Streptomycetaceae</taxon>
        <taxon>Streptomyces</taxon>
    </lineage>
</organism>
<evidence type="ECO:0000313" key="3">
    <source>
        <dbReference type="Proteomes" id="UP000010931"/>
    </source>
</evidence>
<feature type="region of interest" description="Disordered" evidence="1">
    <location>
        <begin position="1"/>
        <end position="26"/>
    </location>
</feature>
<comment type="caution">
    <text evidence="2">The sequence shown here is derived from an EMBL/GenBank/DDBJ whole genome shotgun (WGS) entry which is preliminary data.</text>
</comment>
<keyword evidence="3" id="KW-1185">Reference proteome</keyword>
<protein>
    <submittedName>
        <fullName evidence="2">Uncharacterized protein</fullName>
    </submittedName>
</protein>
<proteinExistence type="predicted"/>
<dbReference type="Proteomes" id="UP000010931">
    <property type="component" value="Unassembled WGS sequence"/>
</dbReference>